<reference evidence="1" key="1">
    <citation type="journal article" date="2015" name="Nature">
        <title>Complex archaea that bridge the gap between prokaryotes and eukaryotes.</title>
        <authorList>
            <person name="Spang A."/>
            <person name="Saw J.H."/>
            <person name="Jorgensen S.L."/>
            <person name="Zaremba-Niedzwiedzka K."/>
            <person name="Martijn J."/>
            <person name="Lind A.E."/>
            <person name="van Eijk R."/>
            <person name="Schleper C."/>
            <person name="Guy L."/>
            <person name="Ettema T.J."/>
        </authorList>
    </citation>
    <scope>NUCLEOTIDE SEQUENCE</scope>
</reference>
<proteinExistence type="predicted"/>
<comment type="caution">
    <text evidence="1">The sequence shown here is derived from an EMBL/GenBank/DDBJ whole genome shotgun (WGS) entry which is preliminary data.</text>
</comment>
<dbReference type="AlphaFoldDB" id="A0A0F9DB65"/>
<sequence>MYPKWRKVTNCRLPYWKLKVGHFIAEVLDETPDGGEYPGYVYLSNSRTGFTIWCAQKVQRTARQAKVVALLSIRRECTAVLELTDHMDTRYY</sequence>
<accession>A0A0F9DB65</accession>
<protein>
    <submittedName>
        <fullName evidence="1">Uncharacterized protein</fullName>
    </submittedName>
</protein>
<organism evidence="1">
    <name type="scientific">marine sediment metagenome</name>
    <dbReference type="NCBI Taxonomy" id="412755"/>
    <lineage>
        <taxon>unclassified sequences</taxon>
        <taxon>metagenomes</taxon>
        <taxon>ecological metagenomes</taxon>
    </lineage>
</organism>
<dbReference type="EMBL" id="LAZR01040236">
    <property type="protein sequence ID" value="KKL14996.1"/>
    <property type="molecule type" value="Genomic_DNA"/>
</dbReference>
<name>A0A0F9DB65_9ZZZZ</name>
<gene>
    <name evidence="1" type="ORF">LCGC14_2510040</name>
</gene>
<evidence type="ECO:0000313" key="1">
    <source>
        <dbReference type="EMBL" id="KKL14996.1"/>
    </source>
</evidence>